<dbReference type="GO" id="GO:0043022">
    <property type="term" value="F:ribosome binding"/>
    <property type="evidence" value="ECO:0007669"/>
    <property type="project" value="InterPro"/>
</dbReference>
<dbReference type="AlphaFoldDB" id="A0A6M1T4L9"/>
<dbReference type="InterPro" id="IPR002676">
    <property type="entry name" value="RimM_N"/>
</dbReference>
<keyword evidence="3 5" id="KW-0698">rRNA processing</keyword>
<dbReference type="Pfam" id="PF24986">
    <property type="entry name" value="PRC_RimM"/>
    <property type="match status" value="1"/>
</dbReference>
<dbReference type="SUPFAM" id="SSF50346">
    <property type="entry name" value="PRC-barrel domain"/>
    <property type="match status" value="1"/>
</dbReference>
<evidence type="ECO:0000256" key="2">
    <source>
        <dbReference type="ARBA" id="ARBA00022517"/>
    </source>
</evidence>
<organism evidence="8 9">
    <name type="scientific">Halalkalibaculum roseum</name>
    <dbReference type="NCBI Taxonomy" id="2709311"/>
    <lineage>
        <taxon>Bacteria</taxon>
        <taxon>Pseudomonadati</taxon>
        <taxon>Balneolota</taxon>
        <taxon>Balneolia</taxon>
        <taxon>Balneolales</taxon>
        <taxon>Balneolaceae</taxon>
        <taxon>Halalkalibaculum</taxon>
    </lineage>
</organism>
<keyword evidence="4 5" id="KW-0143">Chaperone</keyword>
<dbReference type="InterPro" id="IPR036976">
    <property type="entry name" value="RimM_N_sf"/>
</dbReference>
<dbReference type="InterPro" id="IPR011961">
    <property type="entry name" value="RimM"/>
</dbReference>
<dbReference type="RefSeq" id="WP_165143369.1">
    <property type="nucleotide sequence ID" value="NZ_JAALLT010000004.1"/>
</dbReference>
<evidence type="ECO:0000313" key="8">
    <source>
        <dbReference type="EMBL" id="NGP77727.1"/>
    </source>
</evidence>
<gene>
    <name evidence="5 8" type="primary">rimM</name>
    <name evidence="8" type="ORF">G3570_13855</name>
</gene>
<evidence type="ECO:0000256" key="5">
    <source>
        <dbReference type="HAMAP-Rule" id="MF_00014"/>
    </source>
</evidence>
<dbReference type="Gene3D" id="2.40.30.60">
    <property type="entry name" value="RimM"/>
    <property type="match status" value="1"/>
</dbReference>
<dbReference type="PANTHER" id="PTHR33692:SF1">
    <property type="entry name" value="RIBOSOME MATURATION FACTOR RIMM"/>
    <property type="match status" value="1"/>
</dbReference>
<dbReference type="GO" id="GO:0042274">
    <property type="term" value="P:ribosomal small subunit biogenesis"/>
    <property type="evidence" value="ECO:0007669"/>
    <property type="project" value="UniProtKB-UniRule"/>
</dbReference>
<evidence type="ECO:0000259" key="6">
    <source>
        <dbReference type="Pfam" id="PF01782"/>
    </source>
</evidence>
<dbReference type="InterPro" id="IPR009000">
    <property type="entry name" value="Transl_B-barrel_sf"/>
</dbReference>
<evidence type="ECO:0000259" key="7">
    <source>
        <dbReference type="Pfam" id="PF24986"/>
    </source>
</evidence>
<reference evidence="8 9" key="1">
    <citation type="submission" date="2020-02" db="EMBL/GenBank/DDBJ databases">
        <title>Balneolaceae bacterium YR4-1, complete genome.</title>
        <authorList>
            <person name="Li Y."/>
            <person name="Wu S."/>
        </authorList>
    </citation>
    <scope>NUCLEOTIDE SEQUENCE [LARGE SCALE GENOMIC DNA]</scope>
    <source>
        <strain evidence="8 9">YR4-1</strain>
    </source>
</reference>
<name>A0A6M1T4L9_9BACT</name>
<dbReference type="EMBL" id="JAALLT010000004">
    <property type="protein sequence ID" value="NGP77727.1"/>
    <property type="molecule type" value="Genomic_DNA"/>
</dbReference>
<dbReference type="Pfam" id="PF01782">
    <property type="entry name" value="RimM"/>
    <property type="match status" value="1"/>
</dbReference>
<dbReference type="PANTHER" id="PTHR33692">
    <property type="entry name" value="RIBOSOME MATURATION FACTOR RIMM"/>
    <property type="match status" value="1"/>
</dbReference>
<comment type="subunit">
    <text evidence="5">Binds ribosomal protein uS19.</text>
</comment>
<dbReference type="Proteomes" id="UP000473278">
    <property type="component" value="Unassembled WGS sequence"/>
</dbReference>
<dbReference type="HAMAP" id="MF_00014">
    <property type="entry name" value="Ribosome_mat_RimM"/>
    <property type="match status" value="1"/>
</dbReference>
<comment type="similarity">
    <text evidence="5">Belongs to the RimM family.</text>
</comment>
<feature type="domain" description="Ribosome maturation factor RimM PRC barrel" evidence="7">
    <location>
        <begin position="110"/>
        <end position="170"/>
    </location>
</feature>
<evidence type="ECO:0000256" key="1">
    <source>
        <dbReference type="ARBA" id="ARBA00022490"/>
    </source>
</evidence>
<evidence type="ECO:0000256" key="4">
    <source>
        <dbReference type="ARBA" id="ARBA00023186"/>
    </source>
</evidence>
<feature type="domain" description="RimM N-terminal" evidence="6">
    <location>
        <begin position="12"/>
        <end position="97"/>
    </location>
</feature>
<keyword evidence="1 5" id="KW-0963">Cytoplasm</keyword>
<comment type="function">
    <text evidence="5">An accessory protein needed during the final step in the assembly of 30S ribosomal subunit, possibly for assembly of the head region. Essential for efficient processing of 16S rRNA. May be needed both before and after RbfA during the maturation of 16S rRNA. It has affinity for free ribosomal 30S subunits but not for 70S ribosomes.</text>
</comment>
<dbReference type="Gene3D" id="2.30.30.240">
    <property type="entry name" value="PRC-barrel domain"/>
    <property type="match status" value="1"/>
</dbReference>
<dbReference type="GO" id="GO:0006364">
    <property type="term" value="P:rRNA processing"/>
    <property type="evidence" value="ECO:0007669"/>
    <property type="project" value="UniProtKB-UniRule"/>
</dbReference>
<keyword evidence="9" id="KW-1185">Reference proteome</keyword>
<comment type="domain">
    <text evidence="5">The PRC barrel domain binds ribosomal protein uS19.</text>
</comment>
<dbReference type="InterPro" id="IPR056792">
    <property type="entry name" value="PRC_RimM"/>
</dbReference>
<evidence type="ECO:0000313" key="9">
    <source>
        <dbReference type="Proteomes" id="UP000473278"/>
    </source>
</evidence>
<dbReference type="GO" id="GO:0005737">
    <property type="term" value="C:cytoplasm"/>
    <property type="evidence" value="ECO:0007669"/>
    <property type="project" value="UniProtKB-SubCell"/>
</dbReference>
<dbReference type="GO" id="GO:0005840">
    <property type="term" value="C:ribosome"/>
    <property type="evidence" value="ECO:0007669"/>
    <property type="project" value="InterPro"/>
</dbReference>
<sequence>MLEPIEDQYLMIGHIARSHGVKGEVLIISEVFAPQLFDEIDLVHIQNARGDLVPARIESVRVQEKNNRLSFFVKFEHVSDRNRAEELKSSAVYVLREKAESLVDGDEAIDYTEFEIQDDQNNNIGIITGIIESPAHPILEVITDDQEKLLIPFVDEYIQSVDEDQSIIYCQNLEQLTNL</sequence>
<accession>A0A6M1T4L9</accession>
<comment type="caution">
    <text evidence="8">The sequence shown here is derived from an EMBL/GenBank/DDBJ whole genome shotgun (WGS) entry which is preliminary data.</text>
</comment>
<keyword evidence="2 5" id="KW-0690">Ribosome biogenesis</keyword>
<dbReference type="SUPFAM" id="SSF50447">
    <property type="entry name" value="Translation proteins"/>
    <property type="match status" value="1"/>
</dbReference>
<dbReference type="NCBIfam" id="TIGR02273">
    <property type="entry name" value="16S_RimM"/>
    <property type="match status" value="1"/>
</dbReference>
<evidence type="ECO:0000256" key="3">
    <source>
        <dbReference type="ARBA" id="ARBA00022552"/>
    </source>
</evidence>
<proteinExistence type="inferred from homology"/>
<comment type="subcellular location">
    <subcellularLocation>
        <location evidence="5">Cytoplasm</location>
    </subcellularLocation>
</comment>
<protein>
    <recommendedName>
        <fullName evidence="5">Ribosome maturation factor RimM</fullName>
    </recommendedName>
</protein>
<dbReference type="InterPro" id="IPR011033">
    <property type="entry name" value="PRC_barrel-like_sf"/>
</dbReference>